<dbReference type="AlphaFoldDB" id="A0AAI9WZP2"/>
<dbReference type="InterPro" id="IPR051361">
    <property type="entry name" value="ThrE/Ser_Exporter"/>
</dbReference>
<feature type="transmembrane region" description="Helical" evidence="8">
    <location>
        <begin position="966"/>
        <end position="983"/>
    </location>
</feature>
<evidence type="ECO:0000256" key="1">
    <source>
        <dbReference type="ARBA" id="ARBA00004141"/>
    </source>
</evidence>
<dbReference type="InterPro" id="IPR010619">
    <property type="entry name" value="ThrE-like_N"/>
</dbReference>
<evidence type="ECO:0000313" key="11">
    <source>
        <dbReference type="EMBL" id="KAI3406577.2"/>
    </source>
</evidence>
<accession>A0AAI9WZP2</accession>
<feature type="region of interest" description="Disordered" evidence="7">
    <location>
        <begin position="367"/>
        <end position="457"/>
    </location>
</feature>
<feature type="transmembrane region" description="Helical" evidence="8">
    <location>
        <begin position="990"/>
        <end position="1009"/>
    </location>
</feature>
<keyword evidence="5 8" id="KW-0472">Membrane</keyword>
<evidence type="ECO:0000256" key="3">
    <source>
        <dbReference type="ARBA" id="ARBA00022692"/>
    </source>
</evidence>
<feature type="compositionally biased region" description="Polar residues" evidence="7">
    <location>
        <begin position="207"/>
        <end position="218"/>
    </location>
</feature>
<feature type="compositionally biased region" description="Low complexity" evidence="7">
    <location>
        <begin position="371"/>
        <end position="404"/>
    </location>
</feature>
<reference evidence="11" key="1">
    <citation type="journal article" date="2022" name="DNA Res.">
        <title>Genome analysis of five recently described species of the CUG-Ser clade uncovers Candida theae as a new hybrid lineage with pathogenic potential in the Candida parapsilosis species complex.</title>
        <authorList>
            <person name="Mixao V."/>
            <person name="Del Olmo V."/>
            <person name="Hegedusova E."/>
            <person name="Saus E."/>
            <person name="Pryszcz L."/>
            <person name="Cillingova A."/>
            <person name="Nosek J."/>
            <person name="Gabaldon T."/>
        </authorList>
    </citation>
    <scope>NUCLEOTIDE SEQUENCE</scope>
    <source>
        <strain evidence="11">CBS 10844</strain>
    </source>
</reference>
<dbReference type="PANTHER" id="PTHR31082">
    <property type="entry name" value="PHEROMONE-REGULATED MEMBRANE PROTEIN 10"/>
    <property type="match status" value="1"/>
</dbReference>
<keyword evidence="12" id="KW-1185">Reference proteome</keyword>
<feature type="domain" description="Threonine/Serine exporter ThrE" evidence="10">
    <location>
        <begin position="945"/>
        <end position="1088"/>
    </location>
</feature>
<feature type="compositionally biased region" description="Acidic residues" evidence="7">
    <location>
        <begin position="129"/>
        <end position="146"/>
    </location>
</feature>
<dbReference type="PANTHER" id="PTHR31082:SF4">
    <property type="entry name" value="PHEROMONE-REGULATED MEMBRANE PROTEIN 10"/>
    <property type="match status" value="1"/>
</dbReference>
<feature type="region of interest" description="Disordered" evidence="7">
    <location>
        <begin position="1"/>
        <end position="20"/>
    </location>
</feature>
<organism evidence="11 12">
    <name type="scientific">Candida oxycetoniae</name>
    <dbReference type="NCBI Taxonomy" id="497107"/>
    <lineage>
        <taxon>Eukaryota</taxon>
        <taxon>Fungi</taxon>
        <taxon>Dikarya</taxon>
        <taxon>Ascomycota</taxon>
        <taxon>Saccharomycotina</taxon>
        <taxon>Pichiomycetes</taxon>
        <taxon>Debaryomycetaceae</taxon>
        <taxon>Candida/Lodderomyces clade</taxon>
        <taxon>Candida</taxon>
    </lineage>
</organism>
<feature type="compositionally biased region" description="Basic and acidic residues" evidence="7">
    <location>
        <begin position="407"/>
        <end position="420"/>
    </location>
</feature>
<sequence>MSNEYSSSSDEESFRDSQHRFRIQLPQHYLDLNKARKHKRDNIKLNKATSNFAKVTKLNPKKNARFADSYTPKDLRFSMGSSRASDTEDDSDDTDEFTPGKQSMGVEILPHFTFDQENIKKNQQSMQDSSDESDEISNEDDGDDNDNDNRKNTDFQTHTHPNRLPPPPEQVYQTDSSDDESAKNEQYDDDDDHHHHHHGQHHHNPQPRFSSSPSSERNTFPRRKSKESSSSLHDETFPSLNSRKSNETSESKKNDKESSSGGIKGILRKMSLVDRFPSDDIHQDIGHSDTFLGRVFNIGHGGISGGGLTPGASRASDASLEAIDEEKKVGFAESENDRDAIEMKPIANFEDLSEEAKQLIRQHLPGHVLDTVSTNSGTTSTTTTTNNNNNNNNNGTNITPSGSSFEKLLDDEKGNKKSTSDDNGNSDNDNDDDDEKKRKSKERKKRQNLFYAPNPDIYLRGEKNEGIYNDEEGNYWKDLEGEYVARPKQVQAGVLSSLLKLYQNPQETKSASSLTTSDSHTLHSDENSYEEDNKRATSHLDITKLKSGIKSGLKFGKKSIEAGVNSGVVDAPNVSKKIFHKAASKLKSNEYANKGIDKPLPKVDDSDIDDDDNSDARDSTKPDIHSHLPSFQNAKPKMPKKMENAGGKMKKKLRNKQRAERLRITVHIADILQSQRFIMNMCRALMLFGAPTHRLEEYLIMTSRVLEIDGQFMYFPGCMLVSFGDAATRTSEVHLVRCAQGLNLGKLTDMHRIYKAVIHDLIGVEEASKKLDDLLKSPNRYSPWMCVLFYGLGSLAVTPFAFQGGWIDLPISFGLGLCVGYLQFFLSSKSNLYSNVFEVSAAIVVAFVSRGIGSIRSGNLFCFSAITQGALALILPGYIILCGSLELQSRNLVAGSVRMFYAIIYSLFLGFGITLGAALYGWVDHNATSQNSCLPGHTVNDKFRIIFVPLFAVMLALINQAKWRQLPVMIVITAASYVATYFAGKHFSTVTEFTSCIGAFIIGVLGNLYSRVWKGMAVSAMLPAIFVQVPSGIASKGSLISGLQQADKINNRNGTTTEVENNTSSLSFGATMVEVSIGISVGLFAAALVVYPFGKKRTGLSSSSTPDSDQLRIYSLLAYNTTLSSDEEWNTVDFQGTKCIISRLVLNNHVDETSPSDKQGINITGESEGSNVESLIKTGKEEDEVVSEPIVFYVVLFYDTGGESENKQDEDENGDSNHEVKEGKDKYLADAIAKVKVDCIVDALREGLNGYGEKH</sequence>
<proteinExistence type="inferred from homology"/>
<comment type="caution">
    <text evidence="11">The sequence shown here is derived from an EMBL/GenBank/DDBJ whole genome shotgun (WGS) entry which is preliminary data.</text>
</comment>
<dbReference type="GO" id="GO:0022857">
    <property type="term" value="F:transmembrane transporter activity"/>
    <property type="evidence" value="ECO:0007669"/>
    <property type="project" value="InterPro"/>
</dbReference>
<evidence type="ECO:0000259" key="10">
    <source>
        <dbReference type="Pfam" id="PF12821"/>
    </source>
</evidence>
<dbReference type="RefSeq" id="XP_049182322.1">
    <property type="nucleotide sequence ID" value="XM_049326648.1"/>
</dbReference>
<feature type="compositionally biased region" description="Basic residues" evidence="7">
    <location>
        <begin position="194"/>
        <end position="205"/>
    </location>
</feature>
<evidence type="ECO:0000256" key="5">
    <source>
        <dbReference type="ARBA" id="ARBA00023136"/>
    </source>
</evidence>
<feature type="transmembrane region" description="Helical" evidence="8">
    <location>
        <begin position="832"/>
        <end position="848"/>
    </location>
</feature>
<evidence type="ECO:0000313" key="12">
    <source>
        <dbReference type="Proteomes" id="UP001202479"/>
    </source>
</evidence>
<feature type="region of interest" description="Disordered" evidence="7">
    <location>
        <begin position="507"/>
        <end position="535"/>
    </location>
</feature>
<dbReference type="GeneID" id="73378326"/>
<keyword evidence="4 8" id="KW-1133">Transmembrane helix</keyword>
<feature type="compositionally biased region" description="Basic and acidic residues" evidence="7">
    <location>
        <begin position="244"/>
        <end position="258"/>
    </location>
</feature>
<feature type="region of interest" description="Disordered" evidence="7">
    <location>
        <begin position="63"/>
        <end position="263"/>
    </location>
</feature>
<feature type="domain" description="Threonine/serine exporter-like N-terminal" evidence="9">
    <location>
        <begin position="676"/>
        <end position="919"/>
    </location>
</feature>
<evidence type="ECO:0000256" key="7">
    <source>
        <dbReference type="SAM" id="MobiDB-lite"/>
    </source>
</evidence>
<feature type="compositionally biased region" description="Basic and acidic residues" evidence="7">
    <location>
        <begin position="520"/>
        <end position="535"/>
    </location>
</feature>
<feature type="transmembrane region" description="Helical" evidence="8">
    <location>
        <begin position="860"/>
        <end position="880"/>
    </location>
</feature>
<feature type="compositionally biased region" description="Basic residues" evidence="7">
    <location>
        <begin position="438"/>
        <end position="447"/>
    </location>
</feature>
<comment type="subcellular location">
    <subcellularLocation>
        <location evidence="1">Membrane</location>
        <topology evidence="1">Multi-pass membrane protein</topology>
    </subcellularLocation>
</comment>
<dbReference type="Pfam" id="PF06738">
    <property type="entry name" value="ThrE"/>
    <property type="match status" value="1"/>
</dbReference>
<gene>
    <name evidence="11" type="ORF">KGF56_000709</name>
</gene>
<evidence type="ECO:0000256" key="4">
    <source>
        <dbReference type="ARBA" id="ARBA00022989"/>
    </source>
</evidence>
<evidence type="ECO:0000256" key="6">
    <source>
        <dbReference type="ARBA" id="ARBA00034125"/>
    </source>
</evidence>
<feature type="transmembrane region" description="Helical" evidence="8">
    <location>
        <begin position="943"/>
        <end position="960"/>
    </location>
</feature>
<name>A0AAI9WZP2_9ASCO</name>
<protein>
    <recommendedName>
        <fullName evidence="2">Pheromone-regulated membrane protein 10</fullName>
    </recommendedName>
</protein>
<feature type="transmembrane region" description="Helical" evidence="8">
    <location>
        <begin position="809"/>
        <end position="826"/>
    </location>
</feature>
<dbReference type="Proteomes" id="UP001202479">
    <property type="component" value="Unassembled WGS sequence"/>
</dbReference>
<evidence type="ECO:0000259" key="9">
    <source>
        <dbReference type="Pfam" id="PF06738"/>
    </source>
</evidence>
<evidence type="ECO:0000256" key="2">
    <source>
        <dbReference type="ARBA" id="ARBA00019535"/>
    </source>
</evidence>
<feature type="transmembrane region" description="Helical" evidence="8">
    <location>
        <begin position="900"/>
        <end position="923"/>
    </location>
</feature>
<feature type="region of interest" description="Disordered" evidence="7">
    <location>
        <begin position="593"/>
        <end position="656"/>
    </location>
</feature>
<comment type="similarity">
    <text evidence="6">Belongs to the ThrE exporter (TC 2.A.79) family.</text>
</comment>
<evidence type="ECO:0000256" key="8">
    <source>
        <dbReference type="SAM" id="Phobius"/>
    </source>
</evidence>
<dbReference type="InterPro" id="IPR024528">
    <property type="entry name" value="ThrE_2"/>
</dbReference>
<feature type="transmembrane region" description="Helical" evidence="8">
    <location>
        <begin position="1075"/>
        <end position="1094"/>
    </location>
</feature>
<dbReference type="GO" id="GO:0016020">
    <property type="term" value="C:membrane"/>
    <property type="evidence" value="ECO:0007669"/>
    <property type="project" value="UniProtKB-SubCell"/>
</dbReference>
<dbReference type="EMBL" id="JAHUZD010000023">
    <property type="protein sequence ID" value="KAI3406577.2"/>
    <property type="molecule type" value="Genomic_DNA"/>
</dbReference>
<feature type="compositionally biased region" description="Acidic residues" evidence="7">
    <location>
        <begin position="87"/>
        <end position="96"/>
    </location>
</feature>
<feature type="compositionally biased region" description="Basic and acidic residues" evidence="7">
    <location>
        <begin position="595"/>
        <end position="605"/>
    </location>
</feature>
<keyword evidence="3 8" id="KW-0812">Transmembrane</keyword>
<feature type="compositionally biased region" description="Basic and acidic residues" evidence="7">
    <location>
        <begin position="614"/>
        <end position="626"/>
    </location>
</feature>
<dbReference type="Pfam" id="PF12821">
    <property type="entry name" value="ThrE_2"/>
    <property type="match status" value="1"/>
</dbReference>